<keyword evidence="2" id="KW-1185">Reference proteome</keyword>
<dbReference type="EMBL" id="WIXE01003814">
    <property type="protein sequence ID" value="KAK5983599.1"/>
    <property type="molecule type" value="Genomic_DNA"/>
</dbReference>
<organism evidence="1 2">
    <name type="scientific">Trichostrongylus colubriformis</name>
    <name type="common">Black scour worm</name>
    <dbReference type="NCBI Taxonomy" id="6319"/>
    <lineage>
        <taxon>Eukaryota</taxon>
        <taxon>Metazoa</taxon>
        <taxon>Ecdysozoa</taxon>
        <taxon>Nematoda</taxon>
        <taxon>Chromadorea</taxon>
        <taxon>Rhabditida</taxon>
        <taxon>Rhabditina</taxon>
        <taxon>Rhabditomorpha</taxon>
        <taxon>Strongyloidea</taxon>
        <taxon>Trichostrongylidae</taxon>
        <taxon>Trichostrongylus</taxon>
    </lineage>
</organism>
<evidence type="ECO:0000313" key="2">
    <source>
        <dbReference type="Proteomes" id="UP001331761"/>
    </source>
</evidence>
<reference evidence="1 2" key="1">
    <citation type="submission" date="2019-10" db="EMBL/GenBank/DDBJ databases">
        <title>Assembly and Annotation for the nematode Trichostrongylus colubriformis.</title>
        <authorList>
            <person name="Martin J."/>
        </authorList>
    </citation>
    <scope>NUCLEOTIDE SEQUENCE [LARGE SCALE GENOMIC DNA]</scope>
    <source>
        <strain evidence="1">G859</strain>
        <tissue evidence="1">Whole worm</tissue>
    </source>
</reference>
<name>A0AAN8J350_TRICO</name>
<gene>
    <name evidence="1" type="ORF">GCK32_022578</name>
</gene>
<evidence type="ECO:0000313" key="1">
    <source>
        <dbReference type="EMBL" id="KAK5983599.1"/>
    </source>
</evidence>
<protein>
    <submittedName>
        <fullName evidence="1">Uncharacterized protein</fullName>
    </submittedName>
</protein>
<dbReference type="Proteomes" id="UP001331761">
    <property type="component" value="Unassembled WGS sequence"/>
</dbReference>
<proteinExistence type="predicted"/>
<comment type="caution">
    <text evidence="1">The sequence shown here is derived from an EMBL/GenBank/DDBJ whole genome shotgun (WGS) entry which is preliminary data.</text>
</comment>
<sequence>VPLVTPTRVEEFGPSAHYRPLQPDVIYTQGPSGYIQTTPVEYTVTSLPSYHQSSV</sequence>
<feature type="non-terminal residue" evidence="1">
    <location>
        <position position="1"/>
    </location>
</feature>
<accession>A0AAN8J350</accession>
<dbReference type="AlphaFoldDB" id="A0AAN8J350"/>